<organism evidence="2 3">
    <name type="scientific">Bordetella genomosp. 1</name>
    <dbReference type="NCBI Taxonomy" id="1395607"/>
    <lineage>
        <taxon>Bacteria</taxon>
        <taxon>Pseudomonadati</taxon>
        <taxon>Pseudomonadota</taxon>
        <taxon>Betaproteobacteria</taxon>
        <taxon>Burkholderiales</taxon>
        <taxon>Alcaligenaceae</taxon>
        <taxon>Bordetella</taxon>
    </lineage>
</organism>
<evidence type="ECO:0000313" key="3">
    <source>
        <dbReference type="Proteomes" id="UP000217005"/>
    </source>
</evidence>
<accession>A0A261SDI9</accession>
<comment type="caution">
    <text evidence="2">The sequence shown here is derived from an EMBL/GenBank/DDBJ whole genome shotgun (WGS) entry which is preliminary data.</text>
</comment>
<gene>
    <name evidence="2" type="ORF">CEG14_10050</name>
</gene>
<name>A0A261SDI9_9BORD</name>
<dbReference type="Proteomes" id="UP000217005">
    <property type="component" value="Unassembled WGS sequence"/>
</dbReference>
<dbReference type="Gene3D" id="1.20.1290.10">
    <property type="entry name" value="AhpD-like"/>
    <property type="match status" value="1"/>
</dbReference>
<dbReference type="InterPro" id="IPR029032">
    <property type="entry name" value="AhpD-like"/>
</dbReference>
<sequence length="185" mass="20657">MSRLAPIDPATLDPATASLLDNLLTEYGPYANMLNAFAPRPPALKHLFSYLVQSRKDGLISPRHLEIALLTASKAHACHYCVALHTPKLASHGISQEAIDHLLEPEVPGLDEHDLVVRDYAVLVTLTPNRVTDAFYARLQRFYSEEQIVELTIRIALCSFFKRFNEALDVAAEDVVAFELEHGEH</sequence>
<dbReference type="Pfam" id="PF02627">
    <property type="entry name" value="CMD"/>
    <property type="match status" value="1"/>
</dbReference>
<protein>
    <recommendedName>
        <fullName evidence="1">Carboxymuconolactone decarboxylase-like domain-containing protein</fullName>
    </recommendedName>
</protein>
<dbReference type="InterPro" id="IPR003779">
    <property type="entry name" value="CMD-like"/>
</dbReference>
<feature type="domain" description="Carboxymuconolactone decarboxylase-like" evidence="1">
    <location>
        <begin position="47"/>
        <end position="104"/>
    </location>
</feature>
<proteinExistence type="predicted"/>
<dbReference type="AlphaFoldDB" id="A0A261SDI9"/>
<evidence type="ECO:0000313" key="2">
    <source>
        <dbReference type="EMBL" id="OZI35426.1"/>
    </source>
</evidence>
<reference evidence="2 3" key="1">
    <citation type="submission" date="2017-05" db="EMBL/GenBank/DDBJ databases">
        <title>Complete and WGS of Bordetella genogroups.</title>
        <authorList>
            <person name="Spilker T."/>
            <person name="LiPuma J."/>
        </authorList>
    </citation>
    <scope>NUCLEOTIDE SEQUENCE [LARGE SCALE GENOMIC DNA]</scope>
    <source>
        <strain evidence="2 3">AU17610</strain>
    </source>
</reference>
<dbReference type="RefSeq" id="WP_094826235.1">
    <property type="nucleotide sequence ID" value="NZ_NEVL01000003.1"/>
</dbReference>
<evidence type="ECO:0000259" key="1">
    <source>
        <dbReference type="Pfam" id="PF02627"/>
    </source>
</evidence>
<dbReference type="GO" id="GO:0051920">
    <property type="term" value="F:peroxiredoxin activity"/>
    <property type="evidence" value="ECO:0007669"/>
    <property type="project" value="InterPro"/>
</dbReference>
<dbReference type="EMBL" id="NEVL01000003">
    <property type="protein sequence ID" value="OZI35426.1"/>
    <property type="molecule type" value="Genomic_DNA"/>
</dbReference>
<dbReference type="PANTHER" id="PTHR34846">
    <property type="entry name" value="4-CARBOXYMUCONOLACTONE DECARBOXYLASE FAMILY PROTEIN (AFU_ORTHOLOGUE AFUA_6G11590)"/>
    <property type="match status" value="1"/>
</dbReference>
<dbReference type="SUPFAM" id="SSF69118">
    <property type="entry name" value="AhpD-like"/>
    <property type="match status" value="1"/>
</dbReference>
<dbReference type="OrthoDB" id="9801997at2"/>
<dbReference type="PANTHER" id="PTHR34846:SF10">
    <property type="entry name" value="CYTOPLASMIC PROTEIN"/>
    <property type="match status" value="1"/>
</dbReference>